<dbReference type="Gene3D" id="1.10.10.10">
    <property type="entry name" value="Winged helix-like DNA-binding domain superfamily/Winged helix DNA-binding domain"/>
    <property type="match status" value="1"/>
</dbReference>
<evidence type="ECO:0000313" key="6">
    <source>
        <dbReference type="Proteomes" id="UP000219050"/>
    </source>
</evidence>
<protein>
    <recommendedName>
        <fullName evidence="4">HTH gntR-type domain-containing protein</fullName>
    </recommendedName>
</protein>
<sequence length="245" mass="26490">MTKADPPKLRLRLPDEGGGNRGAAVFAALRTGLREGVLQPGDRLREEDVAEALSVSRTPVREAFNRLLGRKLVERSAGRGLVVRRLSPGDMFEVYAMREVLEGAAARFAAQHRSEPELMMLRSLHDRFAALPSVAALKAKEVNLRFHEAIHVAARNRFLDAALAELTDTLSLLGPTTFYQGGRSGQVMAEHAAILDAIAARDPDRAEQTSRIHIRNALAARLDGFDGLGEMGLSGPARDGAEGPA</sequence>
<dbReference type="InterPro" id="IPR036388">
    <property type="entry name" value="WH-like_DNA-bd_sf"/>
</dbReference>
<dbReference type="PANTHER" id="PTHR43537">
    <property type="entry name" value="TRANSCRIPTIONAL REGULATOR, GNTR FAMILY"/>
    <property type="match status" value="1"/>
</dbReference>
<feature type="domain" description="HTH gntR-type" evidence="4">
    <location>
        <begin position="19"/>
        <end position="86"/>
    </location>
</feature>
<dbReference type="Pfam" id="PF07729">
    <property type="entry name" value="FCD"/>
    <property type="match status" value="1"/>
</dbReference>
<keyword evidence="3" id="KW-0804">Transcription</keyword>
<dbReference type="PANTHER" id="PTHR43537:SF49">
    <property type="entry name" value="TRANSCRIPTIONAL REGULATORY PROTEIN"/>
    <property type="match status" value="1"/>
</dbReference>
<geneLocation type="plasmid" evidence="6">
    <name>pdy25-a</name>
</geneLocation>
<dbReference type="Pfam" id="PF00392">
    <property type="entry name" value="GntR"/>
    <property type="match status" value="1"/>
</dbReference>
<dbReference type="AlphaFoldDB" id="A0A291M3W6"/>
<evidence type="ECO:0000256" key="1">
    <source>
        <dbReference type="ARBA" id="ARBA00023015"/>
    </source>
</evidence>
<proteinExistence type="predicted"/>
<dbReference type="SMART" id="SM00895">
    <property type="entry name" value="FCD"/>
    <property type="match status" value="1"/>
</dbReference>
<evidence type="ECO:0000256" key="3">
    <source>
        <dbReference type="ARBA" id="ARBA00023163"/>
    </source>
</evidence>
<keyword evidence="2" id="KW-0238">DNA-binding</keyword>
<dbReference type="InterPro" id="IPR011711">
    <property type="entry name" value="GntR_C"/>
</dbReference>
<dbReference type="RefSeq" id="WP_097374386.1">
    <property type="nucleotide sequence ID" value="NZ_CP021405.1"/>
</dbReference>
<dbReference type="InterPro" id="IPR008920">
    <property type="entry name" value="TF_FadR/GntR_C"/>
</dbReference>
<dbReference type="KEGG" id="cmag:CBW24_15565"/>
<dbReference type="EMBL" id="CP021405">
    <property type="protein sequence ID" value="ATI43656.1"/>
    <property type="molecule type" value="Genomic_DNA"/>
</dbReference>
<evidence type="ECO:0000259" key="4">
    <source>
        <dbReference type="PROSITE" id="PS50949"/>
    </source>
</evidence>
<reference evidence="5 6" key="1">
    <citation type="submission" date="2017-05" db="EMBL/GenBank/DDBJ databases">
        <title>Comparative genomic and metabolic analysis of manganese-oxidizing mechanisms in Celeribater manganoxidans DY25T: its adaption to the environment of polymetallic nodule.</title>
        <authorList>
            <person name="Wang X."/>
        </authorList>
    </citation>
    <scope>NUCLEOTIDE SEQUENCE [LARGE SCALE GENOMIC DNA]</scope>
    <source>
        <strain evidence="5 6">DY25</strain>
        <plasmid evidence="6">pdy25-a</plasmid>
    </source>
</reference>
<dbReference type="GO" id="GO:0003700">
    <property type="term" value="F:DNA-binding transcription factor activity"/>
    <property type="evidence" value="ECO:0007669"/>
    <property type="project" value="InterPro"/>
</dbReference>
<dbReference type="CDD" id="cd07377">
    <property type="entry name" value="WHTH_GntR"/>
    <property type="match status" value="1"/>
</dbReference>
<dbReference type="InterPro" id="IPR036390">
    <property type="entry name" value="WH_DNA-bd_sf"/>
</dbReference>
<dbReference type="SUPFAM" id="SSF48008">
    <property type="entry name" value="GntR ligand-binding domain-like"/>
    <property type="match status" value="1"/>
</dbReference>
<organism evidence="5 6">
    <name type="scientific">Pacificitalea manganoxidans</name>
    <dbReference type="NCBI Taxonomy" id="1411902"/>
    <lineage>
        <taxon>Bacteria</taxon>
        <taxon>Pseudomonadati</taxon>
        <taxon>Pseudomonadota</taxon>
        <taxon>Alphaproteobacteria</taxon>
        <taxon>Rhodobacterales</taxon>
        <taxon>Paracoccaceae</taxon>
        <taxon>Pacificitalea</taxon>
    </lineage>
</organism>
<keyword evidence="1" id="KW-0805">Transcription regulation</keyword>
<dbReference type="Proteomes" id="UP000219050">
    <property type="component" value="Plasmid pDY25-A"/>
</dbReference>
<keyword evidence="5" id="KW-0614">Plasmid</keyword>
<gene>
    <name evidence="5" type="ORF">CBW24_15565</name>
</gene>
<dbReference type="GO" id="GO:0003677">
    <property type="term" value="F:DNA binding"/>
    <property type="evidence" value="ECO:0007669"/>
    <property type="project" value="UniProtKB-KW"/>
</dbReference>
<keyword evidence="6" id="KW-1185">Reference proteome</keyword>
<evidence type="ECO:0000313" key="5">
    <source>
        <dbReference type="EMBL" id="ATI43656.1"/>
    </source>
</evidence>
<dbReference type="SMART" id="SM00345">
    <property type="entry name" value="HTH_GNTR"/>
    <property type="match status" value="1"/>
</dbReference>
<dbReference type="InterPro" id="IPR000524">
    <property type="entry name" value="Tscrpt_reg_HTH_GntR"/>
</dbReference>
<dbReference type="PROSITE" id="PS50949">
    <property type="entry name" value="HTH_GNTR"/>
    <property type="match status" value="1"/>
</dbReference>
<dbReference type="Gene3D" id="1.20.120.530">
    <property type="entry name" value="GntR ligand-binding domain-like"/>
    <property type="match status" value="1"/>
</dbReference>
<evidence type="ECO:0000256" key="2">
    <source>
        <dbReference type="ARBA" id="ARBA00023125"/>
    </source>
</evidence>
<dbReference type="OrthoDB" id="8114900at2"/>
<name>A0A291M3W6_9RHOB</name>
<dbReference type="SUPFAM" id="SSF46785">
    <property type="entry name" value="Winged helix' DNA-binding domain"/>
    <property type="match status" value="1"/>
</dbReference>
<accession>A0A291M3W6</accession>